<dbReference type="InterPro" id="IPR013650">
    <property type="entry name" value="ATP-grasp_succ-CoA_synth-type"/>
</dbReference>
<organism evidence="3 4">
    <name type="scientific">Pseudodesulfovibrio karagichevae</name>
    <dbReference type="NCBI Taxonomy" id="3239305"/>
    <lineage>
        <taxon>Bacteria</taxon>
        <taxon>Pseudomonadati</taxon>
        <taxon>Thermodesulfobacteriota</taxon>
        <taxon>Desulfovibrionia</taxon>
        <taxon>Desulfovibrionales</taxon>
        <taxon>Desulfovibrionaceae</taxon>
    </lineage>
</organism>
<protein>
    <submittedName>
        <fullName evidence="3">Succinate--CoA ligase subunit alpha</fullName>
        <ecNumber evidence="3">6.2.1.5</ecNumber>
    </submittedName>
</protein>
<dbReference type="NCBIfam" id="NF004230">
    <property type="entry name" value="PRK05678.1"/>
    <property type="match status" value="1"/>
</dbReference>
<dbReference type="Gene3D" id="3.30.470.20">
    <property type="entry name" value="ATP-grasp fold, B domain"/>
    <property type="match status" value="1"/>
</dbReference>
<dbReference type="RefSeq" id="WP_371385087.1">
    <property type="nucleotide sequence ID" value="NZ_JBGLYH010000003.1"/>
</dbReference>
<evidence type="ECO:0000313" key="4">
    <source>
        <dbReference type="Proteomes" id="UP001568698"/>
    </source>
</evidence>
<dbReference type="EMBL" id="JBGLYH010000003">
    <property type="protein sequence ID" value="MEZ7195539.1"/>
    <property type="molecule type" value="Genomic_DNA"/>
</dbReference>
<dbReference type="InterPro" id="IPR003781">
    <property type="entry name" value="CoA-bd"/>
</dbReference>
<dbReference type="PRINTS" id="PR01798">
    <property type="entry name" value="SCOASYNTHASE"/>
</dbReference>
<dbReference type="PANTHER" id="PTHR11117">
    <property type="entry name" value="SUCCINYL-COA LIGASE SUBUNIT ALPHA"/>
    <property type="match status" value="1"/>
</dbReference>
<dbReference type="PROSITE" id="PS00399">
    <property type="entry name" value="SUCCINYL_COA_LIG_2"/>
    <property type="match status" value="1"/>
</dbReference>
<dbReference type="Pfam" id="PF08442">
    <property type="entry name" value="ATP-grasp_2"/>
    <property type="match status" value="1"/>
</dbReference>
<dbReference type="InterPro" id="IPR005811">
    <property type="entry name" value="SUCC_ACL_C"/>
</dbReference>
<keyword evidence="4" id="KW-1185">Reference proteome</keyword>
<dbReference type="SUPFAM" id="SSF52210">
    <property type="entry name" value="Succinyl-CoA synthetase domains"/>
    <property type="match status" value="2"/>
</dbReference>
<dbReference type="InterPro" id="IPR017440">
    <property type="entry name" value="Cit_synth/succinyl-CoA_lig_AS"/>
</dbReference>
<dbReference type="Pfam" id="PF00549">
    <property type="entry name" value="Ligase_CoA"/>
    <property type="match status" value="2"/>
</dbReference>
<dbReference type="GO" id="GO:0004775">
    <property type="term" value="F:succinate-CoA ligase (ADP-forming) activity"/>
    <property type="evidence" value="ECO:0007669"/>
    <property type="project" value="UniProtKB-EC"/>
</dbReference>
<evidence type="ECO:0000256" key="1">
    <source>
        <dbReference type="ARBA" id="ARBA00022741"/>
    </source>
</evidence>
<dbReference type="SUPFAM" id="SSF51735">
    <property type="entry name" value="NAD(P)-binding Rossmann-fold domains"/>
    <property type="match status" value="1"/>
</dbReference>
<name>A0ABV4K0J4_9BACT</name>
<dbReference type="Proteomes" id="UP001568698">
    <property type="component" value="Unassembled WGS sequence"/>
</dbReference>
<sequence length="692" mass="73750">MLLDEHNSKLLFESATIPVPQGAAVFPGEEDDFAPGYPLPWFLKAQVLSGGRGKAGGILRIDDPAEFPAKARKLFGREIKGEPVPFIRVEPGEDIAHEFYLSLTVSRERRCILLTTGRQGGMEIEKLGADNLLVQEIRLPGGPAPHQVRAAFFHLGLDKERFKDFAGLLDPLFRCLLDNGLLLAEINPLILTPDGRLVALDGKVEMDDNFVDLHPEAEAYHQRVHAAPEENMARDAGLSFVRLPGWVGLMVNGAGLAMATMDLLNFSGLPASNFLDLGGAADQKRMETALELLFGDDRVKAIFINLFGGILSCEKVAMAMRGALGGKSPEKPIVVRMSGKDAEAGLKVLRELNVDNLHMAGDMQAAIAILDAIRPAGTVPVDYPAPLDLPLGSRPAPTGWRSEAAFAIGADTPVLVQGITGREGQLHTRLMQEYGTNVVAGVTPFKGGQEVLGVPVYNSIAEARQHHDIGASIIFVPPRMAADAVDEAVANEIPWTVCITEGITQHEMLAAFERAKGSSTRIVGPNTPGIIVPGRTKIGIMPTLPFMPGPVAVLSRSGTLTYEVADRLTRAGIGQSVCVGIGGDPFIGVDFVDMFEMIRNHDQTRAVIVLGEIGGQAEENLAEYVLRTGFDKPVISFIAGQTAPAGKRLGHAGAILEAGGGIHAKLETMGKAGFAVCPSLEAVAETAAKALK</sequence>
<dbReference type="Gene3D" id="3.40.50.720">
    <property type="entry name" value="NAD(P)-binding Rossmann-like Domain"/>
    <property type="match status" value="1"/>
</dbReference>
<reference evidence="3 4" key="1">
    <citation type="submission" date="2024-08" db="EMBL/GenBank/DDBJ databases">
        <title>Sulfate-reducing bacteria isolated from formation water of the oil field in Kazakhstan and description of Pseudodesulfovibrio sp.</title>
        <authorList>
            <person name="Bidzhieva S.K."/>
            <person name="Tourova T.P."/>
            <person name="Grouzdev D.S."/>
            <person name="Beletsky A.V."/>
            <person name="Sokolova D.S."/>
            <person name="Samigullina S.R."/>
            <person name="Poltaraus A.B."/>
            <person name="Avtukh A.N."/>
            <person name="Tereshina V.M."/>
            <person name="Zhaparov N.S."/>
            <person name="Mardanov A.V."/>
            <person name="Nazina T.N."/>
        </authorList>
    </citation>
    <scope>NUCLEOTIDE SEQUENCE [LARGE SCALE GENOMIC DNA]</scope>
    <source>
        <strain evidence="3 4">9FUS</strain>
    </source>
</reference>
<evidence type="ECO:0000259" key="2">
    <source>
        <dbReference type="SMART" id="SM00881"/>
    </source>
</evidence>
<keyword evidence="1" id="KW-0547">Nucleotide-binding</keyword>
<dbReference type="Gene3D" id="3.30.1490.20">
    <property type="entry name" value="ATP-grasp fold, A domain"/>
    <property type="match status" value="1"/>
</dbReference>
<dbReference type="InterPro" id="IPR016102">
    <property type="entry name" value="Succinyl-CoA_synth-like"/>
</dbReference>
<feature type="domain" description="CoA-binding" evidence="2">
    <location>
        <begin position="407"/>
        <end position="503"/>
    </location>
</feature>
<comment type="caution">
    <text evidence="3">The sequence shown here is derived from an EMBL/GenBank/DDBJ whole genome shotgun (WGS) entry which is preliminary data.</text>
</comment>
<dbReference type="SUPFAM" id="SSF56059">
    <property type="entry name" value="Glutathione synthetase ATP-binding domain-like"/>
    <property type="match status" value="1"/>
</dbReference>
<dbReference type="InterPro" id="IPR036291">
    <property type="entry name" value="NAD(P)-bd_dom_sf"/>
</dbReference>
<dbReference type="SMART" id="SM00881">
    <property type="entry name" value="CoA_binding"/>
    <property type="match status" value="1"/>
</dbReference>
<dbReference type="EC" id="6.2.1.5" evidence="3"/>
<dbReference type="InterPro" id="IPR013815">
    <property type="entry name" value="ATP_grasp_subdomain_1"/>
</dbReference>
<dbReference type="PROSITE" id="PS01216">
    <property type="entry name" value="SUCCINYL_COA_LIG_1"/>
    <property type="match status" value="1"/>
</dbReference>
<keyword evidence="3" id="KW-0436">Ligase</keyword>
<dbReference type="Gene3D" id="3.40.50.261">
    <property type="entry name" value="Succinyl-CoA synthetase domains"/>
    <property type="match status" value="2"/>
</dbReference>
<evidence type="ECO:0000313" key="3">
    <source>
        <dbReference type="EMBL" id="MEZ7195539.1"/>
    </source>
</evidence>
<accession>A0ABV4K0J4</accession>
<dbReference type="PANTHER" id="PTHR11117:SF2">
    <property type="entry name" value="SUCCINATE--COA LIGASE [ADP_GDP-FORMING] SUBUNIT ALPHA, MITOCHONDRIAL"/>
    <property type="match status" value="1"/>
</dbReference>
<proteinExistence type="predicted"/>
<dbReference type="Pfam" id="PF02629">
    <property type="entry name" value="CoA_binding"/>
    <property type="match status" value="1"/>
</dbReference>
<gene>
    <name evidence="3" type="primary">sucD</name>
    <name evidence="3" type="ORF">AB6M95_02165</name>
</gene>
<dbReference type="InterPro" id="IPR033847">
    <property type="entry name" value="Citrt_syn/SCS-alpha_CS"/>
</dbReference>